<dbReference type="InterPro" id="IPR023828">
    <property type="entry name" value="Peptidase_S8_Ser-AS"/>
</dbReference>
<feature type="active site" description="Charge relay system" evidence="5">
    <location>
        <position position="69"/>
    </location>
</feature>
<feature type="signal peptide" evidence="7">
    <location>
        <begin position="1"/>
        <end position="23"/>
    </location>
</feature>
<dbReference type="PROSITE" id="PS51892">
    <property type="entry name" value="SUBTILASE"/>
    <property type="match status" value="1"/>
</dbReference>
<keyword evidence="2 5" id="KW-0645">Protease</keyword>
<dbReference type="InterPro" id="IPR023827">
    <property type="entry name" value="Peptidase_S8_Asp-AS"/>
</dbReference>
<evidence type="ECO:0000256" key="6">
    <source>
        <dbReference type="RuleBase" id="RU003355"/>
    </source>
</evidence>
<sequence>MVYSLKRSVLLAFVSVFCLTSFGQSSKKTSSNGWHLKGIEEGYYGINLDKAYDFVKGKKSQTVVVAVIDSGIDTTHEDLKPILWVNPKEIPGNGIDDDGNGYVDDVHGWNFLGGRDGRNVDKDSYEAARIYHALKPHFENIKDPSTLSKEDQEEYNIWLRAKSDITKGVDQNELFFIKRLFPSLKRGDSVIRKELSKTEYNGEDLKTYKPTNPDAVVMRNVVLNISEGNNNNFEIPNTEILDGIEADLTKADAANTAPKDYRGEIVKDNENDINDRFYGNNDVMAGMSSALHGTHVSGIIAASRNNGKGVDGIADNVRIMMVRAVPDGDEHDKDIALAIRYAVDNGARVINMSFGKYYSPNKKWVDDAVKYAESKGVLLVAAAGNEGYLVDTMPHYPSPILLDHEKVNNWIMVGASGDPSNGGLVADFSNFGKKEVDVFAPGVNIYSTVPGGNTYRNLSGTSMASPVTAGVAAFLLEYYPTLTPQQVKQVIEKSAVDPKVKVTQPNSSKTVPFSDLSKSGGVLNAYEAVKLADAMTKQADMTPVKTKIKIKKSKRA</sequence>
<dbReference type="EMBL" id="FQUU01000004">
    <property type="protein sequence ID" value="SHE92606.1"/>
    <property type="molecule type" value="Genomic_DNA"/>
</dbReference>
<protein>
    <submittedName>
        <fullName evidence="9">Subtilase family protein</fullName>
    </submittedName>
</protein>
<feature type="active site" description="Charge relay system" evidence="5">
    <location>
        <position position="462"/>
    </location>
</feature>
<dbReference type="InterPro" id="IPR034080">
    <property type="entry name" value="Protease_P7-like_dom"/>
</dbReference>
<feature type="chain" id="PRO_5012318874" evidence="7">
    <location>
        <begin position="24"/>
        <end position="556"/>
    </location>
</feature>
<dbReference type="RefSeq" id="WP_072834664.1">
    <property type="nucleotide sequence ID" value="NZ_FQUU01000004.1"/>
</dbReference>
<keyword evidence="7" id="KW-0732">Signal</keyword>
<dbReference type="GO" id="GO:0006508">
    <property type="term" value="P:proteolysis"/>
    <property type="evidence" value="ECO:0007669"/>
    <property type="project" value="UniProtKB-KW"/>
</dbReference>
<dbReference type="InterPro" id="IPR000209">
    <property type="entry name" value="Peptidase_S8/S53_dom"/>
</dbReference>
<dbReference type="AlphaFoldDB" id="A0A1M4XGX5"/>
<feature type="domain" description="Peptidase S8/S53" evidence="8">
    <location>
        <begin position="61"/>
        <end position="500"/>
    </location>
</feature>
<keyword evidence="4 5" id="KW-0720">Serine protease</keyword>
<organism evidence="9 10">
    <name type="scientific">Flavisolibacter ginsengisoli DSM 18119</name>
    <dbReference type="NCBI Taxonomy" id="1121884"/>
    <lineage>
        <taxon>Bacteria</taxon>
        <taxon>Pseudomonadati</taxon>
        <taxon>Bacteroidota</taxon>
        <taxon>Chitinophagia</taxon>
        <taxon>Chitinophagales</taxon>
        <taxon>Chitinophagaceae</taxon>
        <taxon>Flavisolibacter</taxon>
    </lineage>
</organism>
<comment type="similarity">
    <text evidence="1 5 6">Belongs to the peptidase S8 family.</text>
</comment>
<dbReference type="PROSITE" id="PS00136">
    <property type="entry name" value="SUBTILASE_ASP"/>
    <property type="match status" value="1"/>
</dbReference>
<name>A0A1M4XGX5_9BACT</name>
<proteinExistence type="inferred from homology"/>
<evidence type="ECO:0000313" key="9">
    <source>
        <dbReference type="EMBL" id="SHE92606.1"/>
    </source>
</evidence>
<dbReference type="PROSITE" id="PS00138">
    <property type="entry name" value="SUBTILASE_SER"/>
    <property type="match status" value="1"/>
</dbReference>
<dbReference type="Pfam" id="PF00082">
    <property type="entry name" value="Peptidase_S8"/>
    <property type="match status" value="1"/>
</dbReference>
<evidence type="ECO:0000259" key="8">
    <source>
        <dbReference type="Pfam" id="PF00082"/>
    </source>
</evidence>
<evidence type="ECO:0000256" key="2">
    <source>
        <dbReference type="ARBA" id="ARBA00022670"/>
    </source>
</evidence>
<gene>
    <name evidence="9" type="ORF">SAMN02745131_01464</name>
</gene>
<evidence type="ECO:0000256" key="3">
    <source>
        <dbReference type="ARBA" id="ARBA00022801"/>
    </source>
</evidence>
<dbReference type="InterPro" id="IPR051048">
    <property type="entry name" value="Peptidase_S8/S53_subtilisin"/>
</dbReference>
<keyword evidence="3 5" id="KW-0378">Hydrolase</keyword>
<dbReference type="InterPro" id="IPR036852">
    <property type="entry name" value="Peptidase_S8/S53_dom_sf"/>
</dbReference>
<reference evidence="9 10" key="1">
    <citation type="submission" date="2016-11" db="EMBL/GenBank/DDBJ databases">
        <authorList>
            <person name="Jaros S."/>
            <person name="Januszkiewicz K."/>
            <person name="Wedrychowicz H."/>
        </authorList>
    </citation>
    <scope>NUCLEOTIDE SEQUENCE [LARGE SCALE GENOMIC DNA]</scope>
    <source>
        <strain evidence="9 10">DSM 18119</strain>
    </source>
</reference>
<accession>A0A1M4XGX5</accession>
<keyword evidence="10" id="KW-1185">Reference proteome</keyword>
<dbReference type="GO" id="GO:0004252">
    <property type="term" value="F:serine-type endopeptidase activity"/>
    <property type="evidence" value="ECO:0007669"/>
    <property type="project" value="UniProtKB-UniRule"/>
</dbReference>
<evidence type="ECO:0000313" key="10">
    <source>
        <dbReference type="Proteomes" id="UP000184048"/>
    </source>
</evidence>
<dbReference type="CDD" id="cd07483">
    <property type="entry name" value="Peptidases_S8_Subtilisin_Novo-like"/>
    <property type="match status" value="1"/>
</dbReference>
<dbReference type="PROSITE" id="PS00137">
    <property type="entry name" value="SUBTILASE_HIS"/>
    <property type="match status" value="1"/>
</dbReference>
<dbReference type="PRINTS" id="PR00723">
    <property type="entry name" value="SUBTILISIN"/>
</dbReference>
<dbReference type="PANTHER" id="PTHR43399:SF4">
    <property type="entry name" value="CELL WALL-ASSOCIATED PROTEASE"/>
    <property type="match status" value="1"/>
</dbReference>
<dbReference type="InterPro" id="IPR015500">
    <property type="entry name" value="Peptidase_S8_subtilisin-rel"/>
</dbReference>
<evidence type="ECO:0000256" key="7">
    <source>
        <dbReference type="SAM" id="SignalP"/>
    </source>
</evidence>
<dbReference type="PANTHER" id="PTHR43399">
    <property type="entry name" value="SUBTILISIN-RELATED"/>
    <property type="match status" value="1"/>
</dbReference>
<dbReference type="Gene3D" id="3.40.50.200">
    <property type="entry name" value="Peptidase S8/S53 domain"/>
    <property type="match status" value="2"/>
</dbReference>
<dbReference type="InterPro" id="IPR022398">
    <property type="entry name" value="Peptidase_S8_His-AS"/>
</dbReference>
<dbReference type="STRING" id="1121884.SAMN02745131_01464"/>
<dbReference type="OrthoDB" id="9798386at2"/>
<evidence type="ECO:0000256" key="1">
    <source>
        <dbReference type="ARBA" id="ARBA00011073"/>
    </source>
</evidence>
<evidence type="ECO:0000256" key="5">
    <source>
        <dbReference type="PROSITE-ProRule" id="PRU01240"/>
    </source>
</evidence>
<evidence type="ECO:0000256" key="4">
    <source>
        <dbReference type="ARBA" id="ARBA00022825"/>
    </source>
</evidence>
<dbReference type="SUPFAM" id="SSF52743">
    <property type="entry name" value="Subtilisin-like"/>
    <property type="match status" value="1"/>
</dbReference>
<feature type="active site" description="Charge relay system" evidence="5">
    <location>
        <position position="292"/>
    </location>
</feature>
<dbReference type="Proteomes" id="UP000184048">
    <property type="component" value="Unassembled WGS sequence"/>
</dbReference>